<proteinExistence type="predicted"/>
<name>A0A1R3KKQ4_9ROSI</name>
<accession>A0A1R3KKQ4</accession>
<evidence type="ECO:0000313" key="2">
    <source>
        <dbReference type="EMBL" id="OMP07568.1"/>
    </source>
</evidence>
<organism evidence="2 3">
    <name type="scientific">Corchorus olitorius</name>
    <dbReference type="NCBI Taxonomy" id="93759"/>
    <lineage>
        <taxon>Eukaryota</taxon>
        <taxon>Viridiplantae</taxon>
        <taxon>Streptophyta</taxon>
        <taxon>Embryophyta</taxon>
        <taxon>Tracheophyta</taxon>
        <taxon>Spermatophyta</taxon>
        <taxon>Magnoliopsida</taxon>
        <taxon>eudicotyledons</taxon>
        <taxon>Gunneridae</taxon>
        <taxon>Pentapetalae</taxon>
        <taxon>rosids</taxon>
        <taxon>malvids</taxon>
        <taxon>Malvales</taxon>
        <taxon>Malvaceae</taxon>
        <taxon>Grewioideae</taxon>
        <taxon>Apeibeae</taxon>
        <taxon>Corchorus</taxon>
    </lineage>
</organism>
<evidence type="ECO:0000313" key="3">
    <source>
        <dbReference type="Proteomes" id="UP000187203"/>
    </source>
</evidence>
<gene>
    <name evidence="2" type="ORF">COLO4_07221</name>
</gene>
<dbReference type="STRING" id="93759.A0A1R3KKQ4"/>
<dbReference type="AlphaFoldDB" id="A0A1R3KKQ4"/>
<keyword evidence="3" id="KW-1185">Reference proteome</keyword>
<dbReference type="Pfam" id="PF12937">
    <property type="entry name" value="F-box-like"/>
    <property type="match status" value="1"/>
</dbReference>
<dbReference type="CDD" id="cd09917">
    <property type="entry name" value="F-box_SF"/>
    <property type="match status" value="1"/>
</dbReference>
<dbReference type="InterPro" id="IPR001810">
    <property type="entry name" value="F-box_dom"/>
</dbReference>
<dbReference type="Proteomes" id="UP000187203">
    <property type="component" value="Unassembled WGS sequence"/>
</dbReference>
<feature type="domain" description="F-box" evidence="1">
    <location>
        <begin position="12"/>
        <end position="43"/>
    </location>
</feature>
<reference evidence="3" key="1">
    <citation type="submission" date="2013-09" db="EMBL/GenBank/DDBJ databases">
        <title>Corchorus olitorius genome sequencing.</title>
        <authorList>
            <person name="Alam M."/>
            <person name="Haque M.S."/>
            <person name="Islam M.S."/>
            <person name="Emdad E.M."/>
            <person name="Islam M.M."/>
            <person name="Ahmed B."/>
            <person name="Halim A."/>
            <person name="Hossen Q.M.M."/>
            <person name="Hossain M.Z."/>
            <person name="Ahmed R."/>
            <person name="Khan M.M."/>
            <person name="Islam R."/>
            <person name="Rashid M.M."/>
            <person name="Khan S.A."/>
            <person name="Rahman M.S."/>
            <person name="Alam M."/>
            <person name="Yahiya A.S."/>
            <person name="Khan M.S."/>
            <person name="Azam M.S."/>
            <person name="Haque T."/>
            <person name="Lashkar M.Z.H."/>
            <person name="Akhand A.I."/>
            <person name="Morshed G."/>
            <person name="Roy S."/>
            <person name="Uddin K.S."/>
            <person name="Rabeya T."/>
            <person name="Hossain A.S."/>
            <person name="Chowdhury A."/>
            <person name="Snigdha A.R."/>
            <person name="Mortoza M.S."/>
            <person name="Matin S.A."/>
            <person name="Hoque S.M.E."/>
            <person name="Islam M.K."/>
            <person name="Roy D.K."/>
            <person name="Haider R."/>
            <person name="Moosa M.M."/>
            <person name="Elias S.M."/>
            <person name="Hasan A.M."/>
            <person name="Jahan S."/>
            <person name="Shafiuddin M."/>
            <person name="Mahmood N."/>
            <person name="Shommy N.S."/>
        </authorList>
    </citation>
    <scope>NUCLEOTIDE SEQUENCE [LARGE SCALE GENOMIC DNA]</scope>
    <source>
        <strain evidence="3">cv. O-4</strain>
    </source>
</reference>
<dbReference type="InterPro" id="IPR036047">
    <property type="entry name" value="F-box-like_dom_sf"/>
</dbReference>
<comment type="caution">
    <text evidence="2">The sequence shown here is derived from an EMBL/GenBank/DDBJ whole genome shotgun (WGS) entry which is preliminary data.</text>
</comment>
<dbReference type="Gene3D" id="3.80.10.10">
    <property type="entry name" value="Ribonuclease Inhibitor"/>
    <property type="match status" value="1"/>
</dbReference>
<dbReference type="SUPFAM" id="SSF81383">
    <property type="entry name" value="F-box domain"/>
    <property type="match status" value="1"/>
</dbReference>
<sequence>MSKLLKPMDGSENLPPECWQFIFSHLNEGDLKRVSLACKSFLANADLVKESLNVFHPKFSILSQHLKRFTQLKSLHLSKYFQGDLNEALSEVAGSDISLEALHIASGITAPFKTECLRELGSNPKMKHLKALSFNWTSCSPNNDLPVRANSFPNLEQLIIHNHYHPLFDKGNFPQKSIKAR</sequence>
<dbReference type="OrthoDB" id="6066220at2759"/>
<dbReference type="InterPro" id="IPR032675">
    <property type="entry name" value="LRR_dom_sf"/>
</dbReference>
<dbReference type="SUPFAM" id="SSF52047">
    <property type="entry name" value="RNI-like"/>
    <property type="match status" value="1"/>
</dbReference>
<dbReference type="EMBL" id="AWUE01013161">
    <property type="protein sequence ID" value="OMP07568.1"/>
    <property type="molecule type" value="Genomic_DNA"/>
</dbReference>
<protein>
    <recommendedName>
        <fullName evidence="1">F-box domain-containing protein</fullName>
    </recommendedName>
</protein>
<evidence type="ECO:0000259" key="1">
    <source>
        <dbReference type="Pfam" id="PF12937"/>
    </source>
</evidence>